<evidence type="ECO:0000313" key="1">
    <source>
        <dbReference type="EMBL" id="CAH0369787.1"/>
    </source>
</evidence>
<name>A0A8J2WVA7_9STRA</name>
<accession>A0A8J2WVA7</accession>
<protein>
    <submittedName>
        <fullName evidence="1">Uncharacterized protein</fullName>
    </submittedName>
</protein>
<sequence length="190" mass="21341">MVRWPPPTNTVRVRCRPTGAPERRRSAYFVVSSASAIVTSTSTPDSMGIDVICFTTSDGEWRSMTRLWMRISKRSHELVPSPQGDLRVVMRSFFVGMRTGPLTFNFLSTAPLLRLAQTVSSALTSRDVSVMRMRWTVSVSRLLVFSAACFSSSSRVADMVATTVWLLRTSVWLLRRSCGLARGDFSCLFW</sequence>
<evidence type="ECO:0000313" key="2">
    <source>
        <dbReference type="Proteomes" id="UP000789595"/>
    </source>
</evidence>
<dbReference type="AlphaFoldDB" id="A0A8J2WVA7"/>
<dbReference type="EMBL" id="CAKKNE010000002">
    <property type="protein sequence ID" value="CAH0369787.1"/>
    <property type="molecule type" value="Genomic_DNA"/>
</dbReference>
<gene>
    <name evidence="1" type="ORF">PECAL_2P29250</name>
</gene>
<organism evidence="1 2">
    <name type="scientific">Pelagomonas calceolata</name>
    <dbReference type="NCBI Taxonomy" id="35677"/>
    <lineage>
        <taxon>Eukaryota</taxon>
        <taxon>Sar</taxon>
        <taxon>Stramenopiles</taxon>
        <taxon>Ochrophyta</taxon>
        <taxon>Pelagophyceae</taxon>
        <taxon>Pelagomonadales</taxon>
        <taxon>Pelagomonadaceae</taxon>
        <taxon>Pelagomonas</taxon>
    </lineage>
</organism>
<dbReference type="OrthoDB" id="203774at2759"/>
<keyword evidence="2" id="KW-1185">Reference proteome</keyword>
<reference evidence="1" key="1">
    <citation type="submission" date="2021-11" db="EMBL/GenBank/DDBJ databases">
        <authorList>
            <consortium name="Genoscope - CEA"/>
            <person name="William W."/>
        </authorList>
    </citation>
    <scope>NUCLEOTIDE SEQUENCE</scope>
</reference>
<comment type="caution">
    <text evidence="1">The sequence shown here is derived from an EMBL/GenBank/DDBJ whole genome shotgun (WGS) entry which is preliminary data.</text>
</comment>
<dbReference type="Proteomes" id="UP000789595">
    <property type="component" value="Unassembled WGS sequence"/>
</dbReference>
<proteinExistence type="predicted"/>